<accession>A0ABS9B591</accession>
<gene>
    <name evidence="2" type="ORF">HOP60_09885</name>
</gene>
<comment type="caution">
    <text evidence="2">The sequence shown here is derived from an EMBL/GenBank/DDBJ whole genome shotgun (WGS) entry which is preliminary data.</text>
</comment>
<feature type="region of interest" description="Disordered" evidence="1">
    <location>
        <begin position="192"/>
        <end position="225"/>
    </location>
</feature>
<feature type="compositionally biased region" description="Basic and acidic residues" evidence="1">
    <location>
        <begin position="192"/>
        <end position="211"/>
    </location>
</feature>
<keyword evidence="3" id="KW-1185">Reference proteome</keyword>
<proteinExistence type="predicted"/>
<reference evidence="2 3" key="1">
    <citation type="journal article" date="2021" name="Front. Microbiol.">
        <title>Aerobic Denitrification and Heterotrophic Sulfur Oxidation in the Genus Halomonas Revealed by Six Novel Species Characterizations and Genome-Based Analysis.</title>
        <authorList>
            <person name="Wang L."/>
            <person name="Shao Z."/>
        </authorList>
    </citation>
    <scope>NUCLEOTIDE SEQUENCE [LARGE SCALE GENOMIC DNA]</scope>
    <source>
        <strain evidence="2 3">MCCC 1A05748</strain>
    </source>
</reference>
<dbReference type="EMBL" id="JABFTQ010000005">
    <property type="protein sequence ID" value="MCE8047038.1"/>
    <property type="molecule type" value="Genomic_DNA"/>
</dbReference>
<name>A0ABS9B591_9GAMM</name>
<evidence type="ECO:0000256" key="1">
    <source>
        <dbReference type="SAM" id="MobiDB-lite"/>
    </source>
</evidence>
<organism evidence="2 3">
    <name type="scientific">Billgrantia desiderata</name>
    <dbReference type="NCBI Taxonomy" id="52021"/>
    <lineage>
        <taxon>Bacteria</taxon>
        <taxon>Pseudomonadati</taxon>
        <taxon>Pseudomonadota</taxon>
        <taxon>Gammaproteobacteria</taxon>
        <taxon>Oceanospirillales</taxon>
        <taxon>Halomonadaceae</taxon>
        <taxon>Billgrantia</taxon>
    </lineage>
</organism>
<dbReference type="RefSeq" id="WP_234293600.1">
    <property type="nucleotide sequence ID" value="NZ_JABFTR010000005.1"/>
</dbReference>
<dbReference type="InterPro" id="IPR009731">
    <property type="entry name" value="P-like"/>
</dbReference>
<dbReference type="Pfam" id="PF06992">
    <property type="entry name" value="Phage_lambda_P"/>
    <property type="match status" value="1"/>
</dbReference>
<protein>
    <submittedName>
        <fullName evidence="2">Uncharacterized protein</fullName>
    </submittedName>
</protein>
<sequence>MNVTESPEQVAGSLATCSQANTPPGLVEADMDMVFDAMGDLFGAKFSSQWGSYDEGRWLAELKHLTPRHLELGIHRLRQQVREAARSGDEAWPPQPVAFAALCEPRPEDVGLPDVAGAWREVCAHAHEPGQHAWSHEAVRMAGAAVGWWDLRHVSPSRVARLEKRFGKHYGALVNRVMAGEELTPRQLLEHAGSRSRAELAERAGREEAQQRAEAAGLPHRMNADQGIRSLRAALGRA</sequence>
<evidence type="ECO:0000313" key="3">
    <source>
        <dbReference type="Proteomes" id="UP001320154"/>
    </source>
</evidence>
<dbReference type="Proteomes" id="UP001320154">
    <property type="component" value="Unassembled WGS sequence"/>
</dbReference>
<evidence type="ECO:0000313" key="2">
    <source>
        <dbReference type="EMBL" id="MCE8047038.1"/>
    </source>
</evidence>